<keyword evidence="6 9" id="KW-0255">Endonuclease</keyword>
<feature type="binding site" evidence="9">
    <location>
        <position position="133"/>
    </location>
    <ligand>
        <name>Zn(2+)</name>
        <dbReference type="ChEBI" id="CHEBI:29105"/>
        <note>catalytic</note>
    </ligand>
</feature>
<comment type="function">
    <text evidence="9">Single strand-specific metallo-endoribonuclease involved in late-stage 70S ribosome quality control and in maturation of the 3' terminus of the 16S rRNA.</text>
</comment>
<comment type="caution">
    <text evidence="10">The sequence shown here is derived from an EMBL/GenBank/DDBJ whole genome shotgun (WGS) entry which is preliminary data.</text>
</comment>
<evidence type="ECO:0000313" key="11">
    <source>
        <dbReference type="Proteomes" id="UP001489509"/>
    </source>
</evidence>
<evidence type="ECO:0000256" key="7">
    <source>
        <dbReference type="ARBA" id="ARBA00022801"/>
    </source>
</evidence>
<evidence type="ECO:0000256" key="9">
    <source>
        <dbReference type="HAMAP-Rule" id="MF_00009"/>
    </source>
</evidence>
<keyword evidence="9" id="KW-0963">Cytoplasm</keyword>
<sequence>MDKIKVMIENRQKEVKIPTGLRLLVRRTCNAVLTMEKFQGSAEISVSFVNDQQIRELNAKFRGKDISTDVLSFPMGEGDDYEIDPATGAKILGDIIISMEHAVDQASRYGHSLQREVGFLTAHSMLHLLGYDHEDGGLEAVKMREKEEAVLIMLGLPRNASYAFQDEDEI</sequence>
<feature type="binding site" evidence="9">
    <location>
        <position position="127"/>
    </location>
    <ligand>
        <name>Zn(2+)</name>
        <dbReference type="ChEBI" id="CHEBI:29105"/>
        <note>catalytic</note>
    </ligand>
</feature>
<dbReference type="PROSITE" id="PS01306">
    <property type="entry name" value="UPF0054"/>
    <property type="match status" value="1"/>
</dbReference>
<evidence type="ECO:0000313" key="10">
    <source>
        <dbReference type="EMBL" id="MEQ2440042.1"/>
    </source>
</evidence>
<keyword evidence="3 9" id="KW-0698">rRNA processing</keyword>
<dbReference type="EC" id="3.1.-.-" evidence="9"/>
<evidence type="ECO:0000256" key="2">
    <source>
        <dbReference type="ARBA" id="ARBA00022517"/>
    </source>
</evidence>
<dbReference type="PANTHER" id="PTHR46986">
    <property type="entry name" value="ENDORIBONUCLEASE YBEY, CHLOROPLASTIC"/>
    <property type="match status" value="1"/>
</dbReference>
<dbReference type="SUPFAM" id="SSF55486">
    <property type="entry name" value="Metalloproteases ('zincins'), catalytic domain"/>
    <property type="match status" value="1"/>
</dbReference>
<reference evidence="10 11" key="1">
    <citation type="submission" date="2024-03" db="EMBL/GenBank/DDBJ databases">
        <title>Human intestinal bacterial collection.</title>
        <authorList>
            <person name="Pauvert C."/>
            <person name="Hitch T.C.A."/>
            <person name="Clavel T."/>
        </authorList>
    </citation>
    <scope>NUCLEOTIDE SEQUENCE [LARGE SCALE GENOMIC DNA]</scope>
    <source>
        <strain evidence="10 11">CLA-JM-H44</strain>
    </source>
</reference>
<evidence type="ECO:0000256" key="5">
    <source>
        <dbReference type="ARBA" id="ARBA00022723"/>
    </source>
</evidence>
<keyword evidence="4 9" id="KW-0540">Nuclease</keyword>
<dbReference type="Gene3D" id="3.40.390.30">
    <property type="entry name" value="Metalloproteases ('zincins'), catalytic domain"/>
    <property type="match status" value="1"/>
</dbReference>
<name>A0ABV1E0D5_9FIRM</name>
<dbReference type="InterPro" id="IPR002036">
    <property type="entry name" value="YbeY"/>
</dbReference>
<dbReference type="Pfam" id="PF02130">
    <property type="entry name" value="YbeY"/>
    <property type="match status" value="1"/>
</dbReference>
<feature type="binding site" evidence="9">
    <location>
        <position position="123"/>
    </location>
    <ligand>
        <name>Zn(2+)</name>
        <dbReference type="ChEBI" id="CHEBI:29105"/>
        <note>catalytic</note>
    </ligand>
</feature>
<keyword evidence="7 9" id="KW-0378">Hydrolase</keyword>
<comment type="cofactor">
    <cofactor evidence="9">
        <name>Zn(2+)</name>
        <dbReference type="ChEBI" id="CHEBI:29105"/>
    </cofactor>
    <text evidence="9">Binds 1 zinc ion.</text>
</comment>
<keyword evidence="8 9" id="KW-0862">Zinc</keyword>
<evidence type="ECO:0000256" key="6">
    <source>
        <dbReference type="ARBA" id="ARBA00022759"/>
    </source>
</evidence>
<evidence type="ECO:0000256" key="1">
    <source>
        <dbReference type="ARBA" id="ARBA00010875"/>
    </source>
</evidence>
<evidence type="ECO:0000256" key="4">
    <source>
        <dbReference type="ARBA" id="ARBA00022722"/>
    </source>
</evidence>
<dbReference type="HAMAP" id="MF_00009">
    <property type="entry name" value="Endoribonucl_YbeY"/>
    <property type="match status" value="1"/>
</dbReference>
<evidence type="ECO:0000256" key="8">
    <source>
        <dbReference type="ARBA" id="ARBA00022833"/>
    </source>
</evidence>
<keyword evidence="11" id="KW-1185">Reference proteome</keyword>
<dbReference type="RefSeq" id="WP_349218388.1">
    <property type="nucleotide sequence ID" value="NZ_JBBMFD010000004.1"/>
</dbReference>
<dbReference type="InterPro" id="IPR023091">
    <property type="entry name" value="MetalPrtase_cat_dom_sf_prd"/>
</dbReference>
<organism evidence="10 11">
    <name type="scientific">Solibaculum intestinale</name>
    <dbReference type="NCBI Taxonomy" id="3133165"/>
    <lineage>
        <taxon>Bacteria</taxon>
        <taxon>Bacillati</taxon>
        <taxon>Bacillota</taxon>
        <taxon>Clostridia</taxon>
        <taxon>Eubacteriales</taxon>
        <taxon>Oscillospiraceae</taxon>
        <taxon>Solibaculum</taxon>
    </lineage>
</organism>
<dbReference type="PANTHER" id="PTHR46986:SF1">
    <property type="entry name" value="ENDORIBONUCLEASE YBEY, CHLOROPLASTIC"/>
    <property type="match status" value="1"/>
</dbReference>
<evidence type="ECO:0000256" key="3">
    <source>
        <dbReference type="ARBA" id="ARBA00022552"/>
    </source>
</evidence>
<protein>
    <recommendedName>
        <fullName evidence="9">Endoribonuclease YbeY</fullName>
        <ecNumber evidence="9">3.1.-.-</ecNumber>
    </recommendedName>
</protein>
<keyword evidence="5 9" id="KW-0479">Metal-binding</keyword>
<dbReference type="NCBIfam" id="TIGR00043">
    <property type="entry name" value="rRNA maturation RNase YbeY"/>
    <property type="match status" value="1"/>
</dbReference>
<gene>
    <name evidence="9 10" type="primary">ybeY</name>
    <name evidence="10" type="ORF">WMO26_04290</name>
</gene>
<dbReference type="Proteomes" id="UP001489509">
    <property type="component" value="Unassembled WGS sequence"/>
</dbReference>
<proteinExistence type="inferred from homology"/>
<comment type="subcellular location">
    <subcellularLocation>
        <location evidence="9">Cytoplasm</location>
    </subcellularLocation>
</comment>
<dbReference type="EMBL" id="JBBMFD010000004">
    <property type="protein sequence ID" value="MEQ2440042.1"/>
    <property type="molecule type" value="Genomic_DNA"/>
</dbReference>
<accession>A0ABV1E0D5</accession>
<keyword evidence="2 9" id="KW-0690">Ribosome biogenesis</keyword>
<dbReference type="InterPro" id="IPR020549">
    <property type="entry name" value="YbeY_CS"/>
</dbReference>
<comment type="similarity">
    <text evidence="1 9">Belongs to the endoribonuclease YbeY family.</text>
</comment>